<keyword evidence="2" id="KW-1185">Reference proteome</keyword>
<sequence>MARSIAVYYSGSITGKQKYRKLYKDSCYNVDSNNSKRVQLSIHNCPLPRLVPYNRLMPYVNSIDLGTNFNVYDTLCDGLDESDKVCGCYRSLKEMVVKLAELYLSGCSGHLINWFGAPYTFVISLGGDGAPFGKDDTSCAWLVSFLNIRRGVLSSNENYLLFGANCSENCIPAQQFIIASN</sequence>
<comment type="caution">
    <text evidence="1">The sequence shown here is derived from an EMBL/GenBank/DDBJ whole genome shotgun (WGS) entry which is preliminary data.</text>
</comment>
<evidence type="ECO:0000313" key="2">
    <source>
        <dbReference type="Proteomes" id="UP001152795"/>
    </source>
</evidence>
<dbReference type="OrthoDB" id="5978874at2759"/>
<evidence type="ECO:0000313" key="1">
    <source>
        <dbReference type="EMBL" id="CAB4024336.1"/>
    </source>
</evidence>
<organism evidence="1 2">
    <name type="scientific">Paramuricea clavata</name>
    <name type="common">Red gorgonian</name>
    <name type="synonym">Violescent sea-whip</name>
    <dbReference type="NCBI Taxonomy" id="317549"/>
    <lineage>
        <taxon>Eukaryota</taxon>
        <taxon>Metazoa</taxon>
        <taxon>Cnidaria</taxon>
        <taxon>Anthozoa</taxon>
        <taxon>Octocorallia</taxon>
        <taxon>Malacalcyonacea</taxon>
        <taxon>Plexauridae</taxon>
        <taxon>Paramuricea</taxon>
    </lineage>
</organism>
<name>A0A6S7IY31_PARCT</name>
<dbReference type="Proteomes" id="UP001152795">
    <property type="component" value="Unassembled WGS sequence"/>
</dbReference>
<reference evidence="1" key="1">
    <citation type="submission" date="2020-04" db="EMBL/GenBank/DDBJ databases">
        <authorList>
            <person name="Alioto T."/>
            <person name="Alioto T."/>
            <person name="Gomez Garrido J."/>
        </authorList>
    </citation>
    <scope>NUCLEOTIDE SEQUENCE</scope>
    <source>
        <strain evidence="1">A484AB</strain>
    </source>
</reference>
<gene>
    <name evidence="1" type="ORF">PACLA_8A080875</name>
</gene>
<protein>
    <submittedName>
        <fullName evidence="1">Uncharacterized protein</fullName>
    </submittedName>
</protein>
<dbReference type="AlphaFoldDB" id="A0A6S7IY31"/>
<accession>A0A6S7IY31</accession>
<dbReference type="EMBL" id="CACRXK020012969">
    <property type="protein sequence ID" value="CAB4024336.1"/>
    <property type="molecule type" value="Genomic_DNA"/>
</dbReference>
<proteinExistence type="predicted"/>